<proteinExistence type="predicted"/>
<dbReference type="EMBL" id="JAMSHJ010000006">
    <property type="protein sequence ID" value="KAI5394790.1"/>
    <property type="molecule type" value="Genomic_DNA"/>
</dbReference>
<protein>
    <submittedName>
        <fullName evidence="2">Uncharacterized protein</fullName>
    </submittedName>
</protein>
<feature type="non-terminal residue" evidence="2">
    <location>
        <position position="1"/>
    </location>
</feature>
<dbReference type="AlphaFoldDB" id="A0A9D5A6T8"/>
<name>A0A9D5A6T8_PEA</name>
<feature type="compositionally biased region" description="Polar residues" evidence="1">
    <location>
        <begin position="1"/>
        <end position="12"/>
    </location>
</feature>
<evidence type="ECO:0000313" key="2">
    <source>
        <dbReference type="EMBL" id="KAI5394790.1"/>
    </source>
</evidence>
<feature type="region of interest" description="Disordered" evidence="1">
    <location>
        <begin position="1"/>
        <end position="69"/>
    </location>
</feature>
<feature type="compositionally biased region" description="Basic and acidic residues" evidence="1">
    <location>
        <begin position="22"/>
        <end position="32"/>
    </location>
</feature>
<feature type="compositionally biased region" description="Basic and acidic residues" evidence="1">
    <location>
        <begin position="46"/>
        <end position="56"/>
    </location>
</feature>
<accession>A0A9D5A6T8</accession>
<sequence length="122" mass="13685">MEHNNNKSQKMNSEAGPSANHSTREKMFHFDLNELPDSDYSEDSPDDCHVATREDAEPQGDDEVEKSVSDFSFPILEGRVVSEDEVSVENYKNPVVNSDEIRRALKGKMPMSYSVGGCSREV</sequence>
<reference evidence="2 3" key="1">
    <citation type="journal article" date="2022" name="Nat. Genet.">
        <title>Improved pea reference genome and pan-genome highlight genomic features and evolutionary characteristics.</title>
        <authorList>
            <person name="Yang T."/>
            <person name="Liu R."/>
            <person name="Luo Y."/>
            <person name="Hu S."/>
            <person name="Wang D."/>
            <person name="Wang C."/>
            <person name="Pandey M.K."/>
            <person name="Ge S."/>
            <person name="Xu Q."/>
            <person name="Li N."/>
            <person name="Li G."/>
            <person name="Huang Y."/>
            <person name="Saxena R.K."/>
            <person name="Ji Y."/>
            <person name="Li M."/>
            <person name="Yan X."/>
            <person name="He Y."/>
            <person name="Liu Y."/>
            <person name="Wang X."/>
            <person name="Xiang C."/>
            <person name="Varshney R.K."/>
            <person name="Ding H."/>
            <person name="Gao S."/>
            <person name="Zong X."/>
        </authorList>
    </citation>
    <scope>NUCLEOTIDE SEQUENCE [LARGE SCALE GENOMIC DNA]</scope>
    <source>
        <strain evidence="2 3">cv. Zhongwan 6</strain>
    </source>
</reference>
<dbReference type="Gramene" id="Psat06G0141500-T2">
    <property type="protein sequence ID" value="KAI5394790.1"/>
    <property type="gene ID" value="KIW84_061415"/>
</dbReference>
<organism evidence="2 3">
    <name type="scientific">Pisum sativum</name>
    <name type="common">Garden pea</name>
    <name type="synonym">Lathyrus oleraceus</name>
    <dbReference type="NCBI Taxonomy" id="3888"/>
    <lineage>
        <taxon>Eukaryota</taxon>
        <taxon>Viridiplantae</taxon>
        <taxon>Streptophyta</taxon>
        <taxon>Embryophyta</taxon>
        <taxon>Tracheophyta</taxon>
        <taxon>Spermatophyta</taxon>
        <taxon>Magnoliopsida</taxon>
        <taxon>eudicotyledons</taxon>
        <taxon>Gunneridae</taxon>
        <taxon>Pentapetalae</taxon>
        <taxon>rosids</taxon>
        <taxon>fabids</taxon>
        <taxon>Fabales</taxon>
        <taxon>Fabaceae</taxon>
        <taxon>Papilionoideae</taxon>
        <taxon>50 kb inversion clade</taxon>
        <taxon>NPAAA clade</taxon>
        <taxon>Hologalegina</taxon>
        <taxon>IRL clade</taxon>
        <taxon>Fabeae</taxon>
        <taxon>Lathyrus</taxon>
    </lineage>
</organism>
<comment type="caution">
    <text evidence="2">The sequence shown here is derived from an EMBL/GenBank/DDBJ whole genome shotgun (WGS) entry which is preliminary data.</text>
</comment>
<keyword evidence="3" id="KW-1185">Reference proteome</keyword>
<evidence type="ECO:0000256" key="1">
    <source>
        <dbReference type="SAM" id="MobiDB-lite"/>
    </source>
</evidence>
<evidence type="ECO:0000313" key="3">
    <source>
        <dbReference type="Proteomes" id="UP001058974"/>
    </source>
</evidence>
<gene>
    <name evidence="2" type="ORF">KIW84_061415</name>
</gene>
<feature type="compositionally biased region" description="Acidic residues" evidence="1">
    <location>
        <begin position="34"/>
        <end position="45"/>
    </location>
</feature>
<dbReference type="Proteomes" id="UP001058974">
    <property type="component" value="Chromosome 6"/>
</dbReference>